<evidence type="ECO:0008006" key="9">
    <source>
        <dbReference type="Google" id="ProtNLM"/>
    </source>
</evidence>
<keyword evidence="5" id="KW-0539">Nucleus</keyword>
<evidence type="ECO:0000313" key="7">
    <source>
        <dbReference type="EMBL" id="KAK5047224.1"/>
    </source>
</evidence>
<protein>
    <recommendedName>
        <fullName evidence="9">Transcription factor domain-containing protein</fullName>
    </recommendedName>
</protein>
<dbReference type="PANTHER" id="PTHR31845">
    <property type="entry name" value="FINGER DOMAIN PROTEIN, PUTATIVE-RELATED"/>
    <property type="match status" value="1"/>
</dbReference>
<evidence type="ECO:0000256" key="6">
    <source>
        <dbReference type="SAM" id="MobiDB-lite"/>
    </source>
</evidence>
<organism evidence="7 8">
    <name type="scientific">Exophiala bonariae</name>
    <dbReference type="NCBI Taxonomy" id="1690606"/>
    <lineage>
        <taxon>Eukaryota</taxon>
        <taxon>Fungi</taxon>
        <taxon>Dikarya</taxon>
        <taxon>Ascomycota</taxon>
        <taxon>Pezizomycotina</taxon>
        <taxon>Eurotiomycetes</taxon>
        <taxon>Chaetothyriomycetidae</taxon>
        <taxon>Chaetothyriales</taxon>
        <taxon>Herpotrichiellaceae</taxon>
        <taxon>Exophiala</taxon>
    </lineage>
</organism>
<dbReference type="PANTHER" id="PTHR31845:SF10">
    <property type="entry name" value="ZN(II)2CYS6 TRANSCRIPTION FACTOR (EUROFUNG)"/>
    <property type="match status" value="1"/>
</dbReference>
<dbReference type="GO" id="GO:0000981">
    <property type="term" value="F:DNA-binding transcription factor activity, RNA polymerase II-specific"/>
    <property type="evidence" value="ECO:0007669"/>
    <property type="project" value="TreeGrafter"/>
</dbReference>
<accession>A0AAV9N381</accession>
<evidence type="ECO:0000256" key="5">
    <source>
        <dbReference type="ARBA" id="ARBA00023242"/>
    </source>
</evidence>
<dbReference type="InterPro" id="IPR051089">
    <property type="entry name" value="prtT"/>
</dbReference>
<dbReference type="GO" id="GO:0005634">
    <property type="term" value="C:nucleus"/>
    <property type="evidence" value="ECO:0007669"/>
    <property type="project" value="UniProtKB-SubCell"/>
</dbReference>
<dbReference type="RefSeq" id="XP_064702786.1">
    <property type="nucleotide sequence ID" value="XM_064850304.1"/>
</dbReference>
<dbReference type="GeneID" id="89974915"/>
<evidence type="ECO:0000256" key="3">
    <source>
        <dbReference type="ARBA" id="ARBA00023125"/>
    </source>
</evidence>
<evidence type="ECO:0000256" key="2">
    <source>
        <dbReference type="ARBA" id="ARBA00023015"/>
    </source>
</evidence>
<comment type="caution">
    <text evidence="7">The sequence shown here is derived from an EMBL/GenBank/DDBJ whole genome shotgun (WGS) entry which is preliminary data.</text>
</comment>
<proteinExistence type="predicted"/>
<sequence length="547" mass="61941">MKSAKVSQLEERIETLTKLITSCKTVFPTPNAGSTPESSTLPTPPVSTTQESNGQGELGAVLECGYWVPNLNHGIRAPLERDGDGMFSFYLPEAYQEKLLNFFRAEMNHHFPFVIVPSILTAGLFRKDHPFLFRACIAAAAHCDPPNQKRLGEDLLKTIGERMLVRSEKSLDLLQGLLVLIAWYQFYNHFNPQIMNLLHLCMALTVDLGLNRPQPTGAQSQLRVVIDTASLLHGKGCTQGLRTADERRALLGCYWLSAKMSYSFKRVDAMRFTAHLEDCCQVLLAEAEYPSDIALVQHVRLQRVVERYIPQALGQPCLPVPVRSFVKCFEEDIQKFRQSIPRDLLKDAHLEIHILGAQIGMYEIIQMTDCDLPIHRIEAWSACLNRVGEFWDCFLSQPNEQLPNLTFMSWLHTVHILLVVAKLSFIPAEGWDLDYVRTKCSFATLTDRLIEKLSAVAKLETGFPSPRPLAIRFNMYCEKMRMCKRWYEAKINAEEAVKASEQAAVFAGRSAIPGPASPDLDCPGLFDTFDDTVWQDFMYDWAAPMQF</sequence>
<feature type="compositionally biased region" description="Low complexity" evidence="6">
    <location>
        <begin position="34"/>
        <end position="49"/>
    </location>
</feature>
<keyword evidence="2" id="KW-0805">Transcription regulation</keyword>
<dbReference type="GO" id="GO:0000976">
    <property type="term" value="F:transcription cis-regulatory region binding"/>
    <property type="evidence" value="ECO:0007669"/>
    <property type="project" value="TreeGrafter"/>
</dbReference>
<evidence type="ECO:0000313" key="8">
    <source>
        <dbReference type="Proteomes" id="UP001358417"/>
    </source>
</evidence>
<evidence type="ECO:0000256" key="4">
    <source>
        <dbReference type="ARBA" id="ARBA00023163"/>
    </source>
</evidence>
<reference evidence="7 8" key="1">
    <citation type="submission" date="2023-08" db="EMBL/GenBank/DDBJ databases">
        <title>Black Yeasts Isolated from many extreme environments.</title>
        <authorList>
            <person name="Coleine C."/>
            <person name="Stajich J.E."/>
            <person name="Selbmann L."/>
        </authorList>
    </citation>
    <scope>NUCLEOTIDE SEQUENCE [LARGE SCALE GENOMIC DNA]</scope>
    <source>
        <strain evidence="7 8">CCFEE 5792</strain>
    </source>
</reference>
<dbReference type="EMBL" id="JAVRRD010000026">
    <property type="protein sequence ID" value="KAK5047224.1"/>
    <property type="molecule type" value="Genomic_DNA"/>
</dbReference>
<dbReference type="AlphaFoldDB" id="A0AAV9N381"/>
<keyword evidence="8" id="KW-1185">Reference proteome</keyword>
<evidence type="ECO:0000256" key="1">
    <source>
        <dbReference type="ARBA" id="ARBA00004123"/>
    </source>
</evidence>
<keyword evidence="4" id="KW-0804">Transcription</keyword>
<dbReference type="Proteomes" id="UP001358417">
    <property type="component" value="Unassembled WGS sequence"/>
</dbReference>
<feature type="region of interest" description="Disordered" evidence="6">
    <location>
        <begin position="27"/>
        <end position="54"/>
    </location>
</feature>
<gene>
    <name evidence="7" type="ORF">LTR84_006746</name>
</gene>
<keyword evidence="3" id="KW-0238">DNA-binding</keyword>
<name>A0AAV9N381_9EURO</name>
<comment type="subcellular location">
    <subcellularLocation>
        <location evidence="1">Nucleus</location>
    </subcellularLocation>
</comment>